<protein>
    <recommendedName>
        <fullName evidence="1">Copper amine oxidase-like N-terminal domain-containing protein</fullName>
    </recommendedName>
</protein>
<evidence type="ECO:0000313" key="2">
    <source>
        <dbReference type="EMBL" id="GIO49184.1"/>
    </source>
</evidence>
<dbReference type="InterPro" id="IPR012854">
    <property type="entry name" value="Cu_amine_oxidase-like_N"/>
</dbReference>
<dbReference type="Proteomes" id="UP000682811">
    <property type="component" value="Unassembled WGS sequence"/>
</dbReference>
<gene>
    <name evidence="2" type="ORF">J34TS1_39490</name>
</gene>
<dbReference type="Gene3D" id="3.30.457.10">
    <property type="entry name" value="Copper amine oxidase-like, N-terminal domain"/>
    <property type="match status" value="1"/>
</dbReference>
<dbReference type="SUPFAM" id="SSF55383">
    <property type="entry name" value="Copper amine oxidase, domain N"/>
    <property type="match status" value="1"/>
</dbReference>
<feature type="domain" description="Copper amine oxidase-like N-terminal" evidence="1">
    <location>
        <begin position="52"/>
        <end position="149"/>
    </location>
</feature>
<name>A0A919YEW0_9BACL</name>
<dbReference type="Pfam" id="PF07833">
    <property type="entry name" value="Cu_amine_oxidN1"/>
    <property type="match status" value="1"/>
</dbReference>
<dbReference type="AlphaFoldDB" id="A0A919YEW0"/>
<sequence length="155" mass="16973">MPSCSTSPSRDGGLVIDGKKVKVELPTCEEAKKNRVIVLVNGQYLHTVFGSGAEPFIENGWTMIPLKALADAFGFEVGWEQSQEKITLKKDNKNIIMHIGKSEMLVDGKNVNLGKAAPTIKNNVTFLPVRQLAEILGVKVDWNGNTRTATFTDSK</sequence>
<evidence type="ECO:0000259" key="1">
    <source>
        <dbReference type="Pfam" id="PF07833"/>
    </source>
</evidence>
<accession>A0A919YEW0</accession>
<dbReference type="EMBL" id="BORT01000019">
    <property type="protein sequence ID" value="GIO49184.1"/>
    <property type="molecule type" value="Genomic_DNA"/>
</dbReference>
<keyword evidence="3" id="KW-1185">Reference proteome</keyword>
<comment type="caution">
    <text evidence="2">The sequence shown here is derived from an EMBL/GenBank/DDBJ whole genome shotgun (WGS) entry which is preliminary data.</text>
</comment>
<organism evidence="2 3">
    <name type="scientific">Paenibacillus azoreducens</name>
    <dbReference type="NCBI Taxonomy" id="116718"/>
    <lineage>
        <taxon>Bacteria</taxon>
        <taxon>Bacillati</taxon>
        <taxon>Bacillota</taxon>
        <taxon>Bacilli</taxon>
        <taxon>Bacillales</taxon>
        <taxon>Paenibacillaceae</taxon>
        <taxon>Paenibacillus</taxon>
    </lineage>
</organism>
<reference evidence="2 3" key="1">
    <citation type="submission" date="2021-03" db="EMBL/GenBank/DDBJ databases">
        <title>Antimicrobial resistance genes in bacteria isolated from Japanese honey, and their potential for conferring macrolide and lincosamide resistance in the American foulbrood pathogen Paenibacillus larvae.</title>
        <authorList>
            <person name="Okamoto M."/>
            <person name="Kumagai M."/>
            <person name="Kanamori H."/>
            <person name="Takamatsu D."/>
        </authorList>
    </citation>
    <scope>NUCLEOTIDE SEQUENCE [LARGE SCALE GENOMIC DNA]</scope>
    <source>
        <strain evidence="2 3">J34TS1</strain>
    </source>
</reference>
<evidence type="ECO:0000313" key="3">
    <source>
        <dbReference type="Proteomes" id="UP000682811"/>
    </source>
</evidence>
<dbReference type="InterPro" id="IPR036582">
    <property type="entry name" value="Mao_N_sf"/>
</dbReference>
<proteinExistence type="predicted"/>